<evidence type="ECO:0000256" key="1">
    <source>
        <dbReference type="ARBA" id="ARBA00022617"/>
    </source>
</evidence>
<dbReference type="SUPFAM" id="SSF46626">
    <property type="entry name" value="Cytochrome c"/>
    <property type="match status" value="1"/>
</dbReference>
<dbReference type="AlphaFoldDB" id="A0AAP4X076"/>
<dbReference type="InterPro" id="IPR036909">
    <property type="entry name" value="Cyt_c-like_dom_sf"/>
</dbReference>
<organism evidence="6 7">
    <name type="scientific">Cobetia amphilecti</name>
    <dbReference type="NCBI Taxonomy" id="1055104"/>
    <lineage>
        <taxon>Bacteria</taxon>
        <taxon>Pseudomonadati</taxon>
        <taxon>Pseudomonadota</taxon>
        <taxon>Gammaproteobacteria</taxon>
        <taxon>Oceanospirillales</taxon>
        <taxon>Halomonadaceae</taxon>
        <taxon>Cobetia</taxon>
    </lineage>
</organism>
<dbReference type="GO" id="GO:0046872">
    <property type="term" value="F:metal ion binding"/>
    <property type="evidence" value="ECO:0007669"/>
    <property type="project" value="UniProtKB-KW"/>
</dbReference>
<dbReference type="EMBL" id="JAUORK010000041">
    <property type="protein sequence ID" value="MDO6673914.1"/>
    <property type="molecule type" value="Genomic_DNA"/>
</dbReference>
<name>A0AAP4X076_9GAMM</name>
<sequence length="205" mass="22347">MRHVLLERHAGLMTALCLLTMSLGALAQLVPLGAHPSLASAPEDLKPLSALALEGQRIYQREGCQQCHTRMVRDLPGDTARHGDATIARARYYDRPSLWGVERWGTDLSQLPAQHDDAWQRLHLNDPRSQVPGSAMPAYPWLFERALSGEGIAARMRALQGLGAPYAEDEILAAPNDVRGTAEITALLAYLQQAAPASDIASRDP</sequence>
<dbReference type="Pfam" id="PF02433">
    <property type="entry name" value="FixO"/>
    <property type="match status" value="1"/>
</dbReference>
<proteinExistence type="predicted"/>
<evidence type="ECO:0000259" key="5">
    <source>
        <dbReference type="PROSITE" id="PS51007"/>
    </source>
</evidence>
<dbReference type="Gene3D" id="1.10.760.10">
    <property type="entry name" value="Cytochrome c-like domain"/>
    <property type="match status" value="1"/>
</dbReference>
<dbReference type="PROSITE" id="PS51007">
    <property type="entry name" value="CYTC"/>
    <property type="match status" value="1"/>
</dbReference>
<reference evidence="6" key="1">
    <citation type="submission" date="2023-07" db="EMBL/GenBank/DDBJ databases">
        <title>Genome content predicts the carbon catabolic preferences of heterotrophic bacteria.</title>
        <authorList>
            <person name="Gralka M."/>
        </authorList>
    </citation>
    <scope>NUCLEOTIDE SEQUENCE</scope>
    <source>
        <strain evidence="6">C2R13</strain>
    </source>
</reference>
<dbReference type="InterPro" id="IPR009056">
    <property type="entry name" value="Cyt_c-like_dom"/>
</dbReference>
<evidence type="ECO:0000256" key="4">
    <source>
        <dbReference type="PROSITE-ProRule" id="PRU00433"/>
    </source>
</evidence>
<evidence type="ECO:0000256" key="2">
    <source>
        <dbReference type="ARBA" id="ARBA00022723"/>
    </source>
</evidence>
<dbReference type="GO" id="GO:0020037">
    <property type="term" value="F:heme binding"/>
    <property type="evidence" value="ECO:0007669"/>
    <property type="project" value="InterPro"/>
</dbReference>
<evidence type="ECO:0000256" key="3">
    <source>
        <dbReference type="ARBA" id="ARBA00023004"/>
    </source>
</evidence>
<gene>
    <name evidence="6" type="ORF">Q4535_17570</name>
</gene>
<dbReference type="Gene3D" id="6.10.250.2250">
    <property type="match status" value="1"/>
</dbReference>
<accession>A0AAP4X076</accession>
<protein>
    <submittedName>
        <fullName evidence="6">Cbb3-type cytochrome c oxidase subunit II</fullName>
    </submittedName>
</protein>
<keyword evidence="3 4" id="KW-0408">Iron</keyword>
<comment type="caution">
    <text evidence="6">The sequence shown here is derived from an EMBL/GenBank/DDBJ whole genome shotgun (WGS) entry which is preliminary data.</text>
</comment>
<dbReference type="Proteomes" id="UP001170481">
    <property type="component" value="Unassembled WGS sequence"/>
</dbReference>
<feature type="domain" description="Cytochrome c" evidence="5">
    <location>
        <begin position="50"/>
        <end position="195"/>
    </location>
</feature>
<keyword evidence="2 4" id="KW-0479">Metal-binding</keyword>
<evidence type="ECO:0000313" key="7">
    <source>
        <dbReference type="Proteomes" id="UP001170481"/>
    </source>
</evidence>
<dbReference type="GO" id="GO:0009055">
    <property type="term" value="F:electron transfer activity"/>
    <property type="evidence" value="ECO:0007669"/>
    <property type="project" value="InterPro"/>
</dbReference>
<dbReference type="InterPro" id="IPR003468">
    <property type="entry name" value="Cyt_c_oxidase_monohaem-su/FixO"/>
</dbReference>
<dbReference type="RefSeq" id="WP_054555266.1">
    <property type="nucleotide sequence ID" value="NZ_JAUORK010000041.1"/>
</dbReference>
<keyword evidence="1 4" id="KW-0349">Heme</keyword>
<evidence type="ECO:0000313" key="6">
    <source>
        <dbReference type="EMBL" id="MDO6673914.1"/>
    </source>
</evidence>